<organism evidence="1 2">
    <name type="scientific">Discina gigas</name>
    <dbReference type="NCBI Taxonomy" id="1032678"/>
    <lineage>
        <taxon>Eukaryota</taxon>
        <taxon>Fungi</taxon>
        <taxon>Dikarya</taxon>
        <taxon>Ascomycota</taxon>
        <taxon>Pezizomycotina</taxon>
        <taxon>Pezizomycetes</taxon>
        <taxon>Pezizales</taxon>
        <taxon>Discinaceae</taxon>
        <taxon>Discina</taxon>
    </lineage>
</organism>
<name>A0ABR3GIM2_9PEZI</name>
<protein>
    <submittedName>
        <fullName evidence="1">Uncharacterized protein</fullName>
    </submittedName>
</protein>
<accession>A0ABR3GIM2</accession>
<dbReference type="EMBL" id="JBBBZM010000063">
    <property type="protein sequence ID" value="KAL0635781.1"/>
    <property type="molecule type" value="Genomic_DNA"/>
</dbReference>
<evidence type="ECO:0000313" key="2">
    <source>
        <dbReference type="Proteomes" id="UP001447188"/>
    </source>
</evidence>
<comment type="caution">
    <text evidence="1">The sequence shown here is derived from an EMBL/GenBank/DDBJ whole genome shotgun (WGS) entry which is preliminary data.</text>
</comment>
<proteinExistence type="predicted"/>
<keyword evidence="2" id="KW-1185">Reference proteome</keyword>
<dbReference type="Proteomes" id="UP001447188">
    <property type="component" value="Unassembled WGS sequence"/>
</dbReference>
<gene>
    <name evidence="1" type="ORF">Q9L58_005314</name>
</gene>
<sequence length="98" mass="11467">MRAHLVRMHREIPIEIALWRVIDGMSTEELEHTYTSDQQEAAQLTANKSKDLICDICNTYSTEKHINMYHHVWRMHKGVSMREVMKRIIDAADACEAL</sequence>
<evidence type="ECO:0000313" key="1">
    <source>
        <dbReference type="EMBL" id="KAL0635781.1"/>
    </source>
</evidence>
<reference evidence="1 2" key="1">
    <citation type="submission" date="2024-02" db="EMBL/GenBank/DDBJ databases">
        <title>Discinaceae phylogenomics.</title>
        <authorList>
            <person name="Dirks A.C."/>
            <person name="James T.Y."/>
        </authorList>
    </citation>
    <scope>NUCLEOTIDE SEQUENCE [LARGE SCALE GENOMIC DNA]</scope>
    <source>
        <strain evidence="1 2">ACD0624</strain>
    </source>
</reference>